<dbReference type="Pfam" id="PF12833">
    <property type="entry name" value="HTH_18"/>
    <property type="match status" value="1"/>
</dbReference>
<proteinExistence type="predicted"/>
<keyword evidence="1" id="KW-0805">Transcription regulation</keyword>
<dbReference type="PANTHER" id="PTHR46796:SF15">
    <property type="entry name" value="BLL1074 PROTEIN"/>
    <property type="match status" value="1"/>
</dbReference>
<organism evidence="5 6">
    <name type="scientific">Halostreptopolyspora alba</name>
    <dbReference type="NCBI Taxonomy" id="2487137"/>
    <lineage>
        <taxon>Bacteria</taxon>
        <taxon>Bacillati</taxon>
        <taxon>Actinomycetota</taxon>
        <taxon>Actinomycetes</taxon>
        <taxon>Streptosporangiales</taxon>
        <taxon>Nocardiopsidaceae</taxon>
        <taxon>Halostreptopolyspora</taxon>
    </lineage>
</organism>
<dbReference type="PANTHER" id="PTHR46796">
    <property type="entry name" value="HTH-TYPE TRANSCRIPTIONAL ACTIVATOR RHAS-RELATED"/>
    <property type="match status" value="1"/>
</dbReference>
<feature type="domain" description="HTH araC/xylS-type" evidence="4">
    <location>
        <begin position="164"/>
        <end position="266"/>
    </location>
</feature>
<dbReference type="OrthoDB" id="2559672at2"/>
<dbReference type="SMART" id="SM00342">
    <property type="entry name" value="HTH_ARAC"/>
    <property type="match status" value="1"/>
</dbReference>
<reference evidence="5 6" key="1">
    <citation type="submission" date="2018-11" db="EMBL/GenBank/DDBJ databases">
        <title>The genome draft of YIM 96095.</title>
        <authorList>
            <person name="Tang S.-K."/>
            <person name="Chunyu W.-X."/>
            <person name="Feng Y.-Z."/>
        </authorList>
    </citation>
    <scope>NUCLEOTIDE SEQUENCE [LARGE SCALE GENOMIC DNA]</scope>
    <source>
        <strain evidence="5 6">YIM 96095</strain>
    </source>
</reference>
<evidence type="ECO:0000256" key="2">
    <source>
        <dbReference type="ARBA" id="ARBA00023125"/>
    </source>
</evidence>
<dbReference type="SUPFAM" id="SSF46689">
    <property type="entry name" value="Homeodomain-like"/>
    <property type="match status" value="1"/>
</dbReference>
<dbReference type="EMBL" id="RJMB01000018">
    <property type="protein sequence ID" value="RNL83252.1"/>
    <property type="molecule type" value="Genomic_DNA"/>
</dbReference>
<sequence>MGVPVSDWRWGRPCAALRPYVHGYIGYRMSGYRPGTHQGLPGRHLRLVVSFAAPVEIVRMPDPAQSPTTVPMMVGGLHASPATIAHHGEQAGVEVALSPFGARHVLGVPAGALASTVADLAELLGSRAAHLPERLGAAAGWDERFALLDRVLGEALTTVPPAAPEVRHAWDRLVAAAGRIPVDDLAREVGWSRRHLAKRFRSEVGLAPKTAGRVLRFERSARLLRGTPGTRDLAAVAYSCGYHDQPHLNRDWRALAGRSPTEWLAEEIPNVQDSSPADPPGLGP</sequence>
<keyword evidence="6" id="KW-1185">Reference proteome</keyword>
<evidence type="ECO:0000256" key="3">
    <source>
        <dbReference type="ARBA" id="ARBA00023163"/>
    </source>
</evidence>
<comment type="caution">
    <text evidence="5">The sequence shown here is derived from an EMBL/GenBank/DDBJ whole genome shotgun (WGS) entry which is preliminary data.</text>
</comment>
<keyword evidence="2" id="KW-0238">DNA-binding</keyword>
<dbReference type="InterPro" id="IPR009057">
    <property type="entry name" value="Homeodomain-like_sf"/>
</dbReference>
<evidence type="ECO:0000259" key="4">
    <source>
        <dbReference type="PROSITE" id="PS01124"/>
    </source>
</evidence>
<keyword evidence="3" id="KW-0804">Transcription</keyword>
<dbReference type="InterPro" id="IPR018060">
    <property type="entry name" value="HTH_AraC"/>
</dbReference>
<dbReference type="GO" id="GO:0003700">
    <property type="term" value="F:DNA-binding transcription factor activity"/>
    <property type="evidence" value="ECO:0007669"/>
    <property type="project" value="InterPro"/>
</dbReference>
<evidence type="ECO:0000313" key="5">
    <source>
        <dbReference type="EMBL" id="RNL83252.1"/>
    </source>
</evidence>
<dbReference type="GO" id="GO:0043565">
    <property type="term" value="F:sequence-specific DNA binding"/>
    <property type="evidence" value="ECO:0007669"/>
    <property type="project" value="InterPro"/>
</dbReference>
<evidence type="ECO:0000256" key="1">
    <source>
        <dbReference type="ARBA" id="ARBA00023015"/>
    </source>
</evidence>
<gene>
    <name evidence="5" type="ORF">EFW17_17190</name>
</gene>
<dbReference type="InterPro" id="IPR050204">
    <property type="entry name" value="AraC_XylS_family_regulators"/>
</dbReference>
<accession>A0A3N0E5Y4</accession>
<dbReference type="Proteomes" id="UP000269198">
    <property type="component" value="Unassembled WGS sequence"/>
</dbReference>
<evidence type="ECO:0000313" key="6">
    <source>
        <dbReference type="Proteomes" id="UP000269198"/>
    </source>
</evidence>
<dbReference type="AlphaFoldDB" id="A0A3N0E5Y4"/>
<dbReference type="Gene3D" id="1.10.10.60">
    <property type="entry name" value="Homeodomain-like"/>
    <property type="match status" value="1"/>
</dbReference>
<protein>
    <submittedName>
        <fullName evidence="5">AraC family transcriptional regulator</fullName>
    </submittedName>
</protein>
<name>A0A3N0E5Y4_9ACTN</name>
<dbReference type="PROSITE" id="PS01124">
    <property type="entry name" value="HTH_ARAC_FAMILY_2"/>
    <property type="match status" value="1"/>
</dbReference>